<evidence type="ECO:0000256" key="5">
    <source>
        <dbReference type="ARBA" id="ARBA00022989"/>
    </source>
</evidence>
<evidence type="ECO:0000313" key="12">
    <source>
        <dbReference type="RefSeq" id="XP_050932181.1"/>
    </source>
</evidence>
<evidence type="ECO:0000256" key="3">
    <source>
        <dbReference type="ARBA" id="ARBA00022734"/>
    </source>
</evidence>
<keyword evidence="4" id="KW-0130">Cell adhesion</keyword>
<dbReference type="GO" id="GO:0030246">
    <property type="term" value="F:carbohydrate binding"/>
    <property type="evidence" value="ECO:0007669"/>
    <property type="project" value="UniProtKB-KW"/>
</dbReference>
<evidence type="ECO:0000256" key="9">
    <source>
        <dbReference type="SAM" id="SignalP"/>
    </source>
</evidence>
<dbReference type="SMART" id="SM00409">
    <property type="entry name" value="IG"/>
    <property type="match status" value="1"/>
</dbReference>
<dbReference type="RefSeq" id="XP_050932181.1">
    <property type="nucleotide sequence ID" value="XM_051076224.1"/>
</dbReference>
<keyword evidence="9" id="KW-0732">Signal</keyword>
<dbReference type="InterPro" id="IPR003599">
    <property type="entry name" value="Ig_sub"/>
</dbReference>
<protein>
    <submittedName>
        <fullName evidence="12">Sialic acid-binding Ig-like lectin 13 isoform X1</fullName>
    </submittedName>
</protein>
<dbReference type="SUPFAM" id="SSF48726">
    <property type="entry name" value="Immunoglobulin"/>
    <property type="match status" value="1"/>
</dbReference>
<dbReference type="GeneID" id="108899493"/>
<feature type="signal peptide" evidence="9">
    <location>
        <begin position="1"/>
        <end position="19"/>
    </location>
</feature>
<dbReference type="InterPro" id="IPR007110">
    <property type="entry name" value="Ig-like_dom"/>
</dbReference>
<dbReference type="Gene3D" id="2.60.40.10">
    <property type="entry name" value="Immunoglobulins"/>
    <property type="match status" value="3"/>
</dbReference>
<evidence type="ECO:0000256" key="7">
    <source>
        <dbReference type="ARBA" id="ARBA00038361"/>
    </source>
</evidence>
<name>A0AAJ8BH60_LATCA</name>
<evidence type="ECO:0000256" key="8">
    <source>
        <dbReference type="SAM" id="Phobius"/>
    </source>
</evidence>
<comment type="similarity">
    <text evidence="7">Belongs to the immunoglobulin superfamily. SIGLEC (sialic acid binding Ig-like lectin) family.</text>
</comment>
<comment type="subcellular location">
    <subcellularLocation>
        <location evidence="1">Membrane</location>
        <topology evidence="1">Single-pass membrane protein</topology>
    </subcellularLocation>
</comment>
<keyword evidence="6 8" id="KW-0472">Membrane</keyword>
<sequence>MAGALNFLLTGCLLQGALCQVFEVIAPKSIEALSGSCVTIPCSFNIEKKYKKYLDNTCRAIWISGSVVFDSADQTRNIELTGILKDKDCTTTLNNIVSETSKEYWFRLECEKVQYSFSKATDMVNILFTADPPSPTLTPSKLAVKEGTTVSLKCSAPAPCLSHPPNLTWTPGLGDSQETLQETWDKTKVKTSVLNFTASHLHHGKTISCTATYNRQDGSTVSSVSRSLTLNISFTPQILSTSVCTKTAAPLNCSCETKGNPPPILQWHSDELSLNHLDNFALNKEHMNDTGLRSFITVSLPQERGFFTLLCRSSNSLGSVTQRFYVSNLGCLNSAEVSAFVLNIHLRCIHQSATTATPLTECSGEKMLPVFIITVVVLTAALVCALLFATRGQITGCCNPKNNHCTGDTSTGHGLTSENGNEVSLTSEEDIYVNTNMMRKLDKPNTHLGHQQAARSEKNEEGSDVTYTSVIWKGKKKKGAREQFEDRNPASGSYLEEERCMTRGMCRTFVSNTLEMGSLYDNVVTSKEGRKAACSEYTQVNIRDKNIMVK</sequence>
<organism evidence="11 12">
    <name type="scientific">Lates calcarifer</name>
    <name type="common">Barramundi</name>
    <name type="synonym">Holocentrus calcarifer</name>
    <dbReference type="NCBI Taxonomy" id="8187"/>
    <lineage>
        <taxon>Eukaryota</taxon>
        <taxon>Metazoa</taxon>
        <taxon>Chordata</taxon>
        <taxon>Craniata</taxon>
        <taxon>Vertebrata</taxon>
        <taxon>Euteleostomi</taxon>
        <taxon>Actinopterygii</taxon>
        <taxon>Neopterygii</taxon>
        <taxon>Teleostei</taxon>
        <taxon>Neoteleostei</taxon>
        <taxon>Acanthomorphata</taxon>
        <taxon>Carangaria</taxon>
        <taxon>Carangaria incertae sedis</taxon>
        <taxon>Centropomidae</taxon>
        <taxon>Lates</taxon>
    </lineage>
</organism>
<dbReference type="Proteomes" id="UP000694890">
    <property type="component" value="Linkage group LG15"/>
</dbReference>
<accession>A0AAJ8BH60</accession>
<evidence type="ECO:0000256" key="6">
    <source>
        <dbReference type="ARBA" id="ARBA00023136"/>
    </source>
</evidence>
<evidence type="ECO:0000256" key="1">
    <source>
        <dbReference type="ARBA" id="ARBA00004167"/>
    </source>
</evidence>
<dbReference type="InterPro" id="IPR036179">
    <property type="entry name" value="Ig-like_dom_sf"/>
</dbReference>
<evidence type="ECO:0000259" key="10">
    <source>
        <dbReference type="PROSITE" id="PS50835"/>
    </source>
</evidence>
<dbReference type="PANTHER" id="PTHR12035">
    <property type="entry name" value="SIALIC ACID BINDING IMMUNOGLOBULIN-LIKE LECTIN"/>
    <property type="match status" value="1"/>
</dbReference>
<keyword evidence="3" id="KW-0430">Lectin</keyword>
<dbReference type="AlphaFoldDB" id="A0AAJ8BH60"/>
<dbReference type="GO" id="GO:0033691">
    <property type="term" value="F:sialic acid binding"/>
    <property type="evidence" value="ECO:0007669"/>
    <property type="project" value="TreeGrafter"/>
</dbReference>
<dbReference type="GO" id="GO:0005886">
    <property type="term" value="C:plasma membrane"/>
    <property type="evidence" value="ECO:0007669"/>
    <property type="project" value="TreeGrafter"/>
</dbReference>
<evidence type="ECO:0000313" key="11">
    <source>
        <dbReference type="Proteomes" id="UP000694890"/>
    </source>
</evidence>
<evidence type="ECO:0000256" key="4">
    <source>
        <dbReference type="ARBA" id="ARBA00022889"/>
    </source>
</evidence>
<dbReference type="InterPro" id="IPR051036">
    <property type="entry name" value="SIGLEC"/>
</dbReference>
<feature type="transmembrane region" description="Helical" evidence="8">
    <location>
        <begin position="367"/>
        <end position="389"/>
    </location>
</feature>
<gene>
    <name evidence="12" type="primary">LOC108899493</name>
</gene>
<keyword evidence="5 8" id="KW-1133">Transmembrane helix</keyword>
<dbReference type="PROSITE" id="PS50835">
    <property type="entry name" value="IG_LIKE"/>
    <property type="match status" value="1"/>
</dbReference>
<dbReference type="GO" id="GO:0007155">
    <property type="term" value="P:cell adhesion"/>
    <property type="evidence" value="ECO:0007669"/>
    <property type="project" value="UniProtKB-KW"/>
</dbReference>
<feature type="domain" description="Ig-like" evidence="10">
    <location>
        <begin position="133"/>
        <end position="229"/>
    </location>
</feature>
<feature type="chain" id="PRO_5042597879" evidence="9">
    <location>
        <begin position="20"/>
        <end position="550"/>
    </location>
</feature>
<evidence type="ECO:0000256" key="2">
    <source>
        <dbReference type="ARBA" id="ARBA00022692"/>
    </source>
</evidence>
<proteinExistence type="inferred from homology"/>
<reference evidence="12" key="1">
    <citation type="submission" date="2025-08" db="UniProtKB">
        <authorList>
            <consortium name="RefSeq"/>
        </authorList>
    </citation>
    <scope>IDENTIFICATION</scope>
    <source>
        <tissue evidence="12">Brain</tissue>
    </source>
</reference>
<keyword evidence="2 8" id="KW-0812">Transmembrane</keyword>
<dbReference type="PANTHER" id="PTHR12035:SF125">
    <property type="entry name" value="SIALIC ACID-BINDING IG-LIKE LECTIN 5"/>
    <property type="match status" value="1"/>
</dbReference>
<dbReference type="InterPro" id="IPR013783">
    <property type="entry name" value="Ig-like_fold"/>
</dbReference>